<sequence length="333" mass="35951">MKTPFHILAATDFSAPSRHAVDRAFRLAAESGAQVTLMHAIQQRAIDELRSLLGHESEPIVERIRQQAHDVLSQLIAERGQARGVSAAAHLAAGNVLRVIVAHADAIDADLLVVGARGEGFLRYLWLGSTAARLLRLTRRPTLVVKQAPHEPYRRILVPVDFSPGAAAALRLARTLAPDAQIVLLHAFEAPFEGKLAFAGVEEALIQHYRARAKDEALQQLHSLAIAAGLTPTEASLRALGDVSRGATYQKEAQDKALRQLHSLATASLGSTKATLLALHGDPSRLIVEQEQEQDCDLIVMGKHGQDMIEEFLLGSVTKHVLAESQGDVLVTG</sequence>
<dbReference type="CDD" id="cd00293">
    <property type="entry name" value="USP-like"/>
    <property type="match status" value="2"/>
</dbReference>
<dbReference type="Proteomes" id="UP001234916">
    <property type="component" value="Chromosome"/>
</dbReference>
<proteinExistence type="inferred from homology"/>
<organism evidence="3">
    <name type="scientific">Candidatus Nitricoxidivorans perseverans</name>
    <dbReference type="NCBI Taxonomy" id="2975601"/>
    <lineage>
        <taxon>Bacteria</taxon>
        <taxon>Pseudomonadati</taxon>
        <taxon>Pseudomonadota</taxon>
        <taxon>Betaproteobacteria</taxon>
        <taxon>Nitrosomonadales</taxon>
        <taxon>Sterolibacteriaceae</taxon>
        <taxon>Candidatus Nitricoxidivorans</taxon>
    </lineage>
</organism>
<dbReference type="Pfam" id="PF00582">
    <property type="entry name" value="Usp"/>
    <property type="match status" value="2"/>
</dbReference>
<gene>
    <name evidence="3" type="ORF">OHM77_02785</name>
</gene>
<dbReference type="PANTHER" id="PTHR46268:SF15">
    <property type="entry name" value="UNIVERSAL STRESS PROTEIN HP_0031"/>
    <property type="match status" value="1"/>
</dbReference>
<reference evidence="3" key="1">
    <citation type="journal article" date="2023" name="Nat. Microbiol.">
        <title>Enrichment and characterization of a nitric oxide-reducing microbial community in a continuous bioreactor.</title>
        <authorList>
            <person name="Garrido-Amador P."/>
            <person name="Stortenbeker N."/>
            <person name="Wessels H.J.C.T."/>
            <person name="Speth D.R."/>
            <person name="Garcia-Heredia I."/>
            <person name="Kartal B."/>
        </authorList>
    </citation>
    <scope>NUCLEOTIDE SEQUENCE</scope>
    <source>
        <strain evidence="3">MAG1</strain>
    </source>
</reference>
<dbReference type="AlphaFoldDB" id="A0AA49IWS6"/>
<dbReference type="EMBL" id="CP107246">
    <property type="protein sequence ID" value="WIM06237.1"/>
    <property type="molecule type" value="Genomic_DNA"/>
</dbReference>
<dbReference type="InterPro" id="IPR006015">
    <property type="entry name" value="Universal_stress_UspA"/>
</dbReference>
<protein>
    <submittedName>
        <fullName evidence="3">Universal stress protein</fullName>
    </submittedName>
</protein>
<dbReference type="InterPro" id="IPR014729">
    <property type="entry name" value="Rossmann-like_a/b/a_fold"/>
</dbReference>
<dbReference type="InterPro" id="IPR006016">
    <property type="entry name" value="UspA"/>
</dbReference>
<comment type="similarity">
    <text evidence="1">Belongs to the universal stress protein A family.</text>
</comment>
<feature type="domain" description="UspA" evidence="2">
    <location>
        <begin position="153"/>
        <end position="332"/>
    </location>
</feature>
<feature type="domain" description="UspA" evidence="2">
    <location>
        <begin position="6"/>
        <end position="146"/>
    </location>
</feature>
<evidence type="ECO:0000313" key="3">
    <source>
        <dbReference type="EMBL" id="WIM06237.1"/>
    </source>
</evidence>
<dbReference type="PANTHER" id="PTHR46268">
    <property type="entry name" value="STRESS RESPONSE PROTEIN NHAX"/>
    <property type="match status" value="1"/>
</dbReference>
<dbReference type="Gene3D" id="3.40.50.620">
    <property type="entry name" value="HUPs"/>
    <property type="match status" value="2"/>
</dbReference>
<dbReference type="KEGG" id="npv:OHM77_02785"/>
<evidence type="ECO:0000256" key="1">
    <source>
        <dbReference type="ARBA" id="ARBA00008791"/>
    </source>
</evidence>
<dbReference type="PRINTS" id="PR01438">
    <property type="entry name" value="UNVRSLSTRESS"/>
</dbReference>
<evidence type="ECO:0000259" key="2">
    <source>
        <dbReference type="Pfam" id="PF00582"/>
    </source>
</evidence>
<dbReference type="SUPFAM" id="SSF52402">
    <property type="entry name" value="Adenine nucleotide alpha hydrolases-like"/>
    <property type="match status" value="2"/>
</dbReference>
<name>A0AA49IWS6_9PROT</name>
<accession>A0AA49IWS6</accession>